<dbReference type="Gene3D" id="1.20.140.10">
    <property type="entry name" value="Butyryl-CoA Dehydrogenase, subunit A, domain 3"/>
    <property type="match status" value="1"/>
</dbReference>
<comment type="subcellular location">
    <subcellularLocation>
        <location evidence="1">Cell envelope</location>
    </subcellularLocation>
</comment>
<evidence type="ECO:0000256" key="9">
    <source>
        <dbReference type="ARBA" id="ARBA00022837"/>
    </source>
</evidence>
<evidence type="ECO:0000256" key="7">
    <source>
        <dbReference type="ARBA" id="ARBA00022729"/>
    </source>
</evidence>
<dbReference type="HAMAP" id="MF_01182">
    <property type="entry name" value="Cytochrom_C552"/>
    <property type="match status" value="1"/>
</dbReference>
<evidence type="ECO:0000256" key="8">
    <source>
        <dbReference type="ARBA" id="ARBA00022764"/>
    </source>
</evidence>
<gene>
    <name evidence="16" type="ORF">SAMN02745220_02297</name>
</gene>
<evidence type="ECO:0000256" key="5">
    <source>
        <dbReference type="ARBA" id="ARBA00022617"/>
    </source>
</evidence>
<dbReference type="InterPro" id="IPR003321">
    <property type="entry name" value="Cyt_c552"/>
</dbReference>
<dbReference type="PANTHER" id="PTHR30633:SF0">
    <property type="entry name" value="CYTOCHROME C-552"/>
    <property type="match status" value="1"/>
</dbReference>
<dbReference type="CDD" id="cd00548">
    <property type="entry name" value="NrfA-like"/>
    <property type="match status" value="1"/>
</dbReference>
<dbReference type="InterPro" id="IPR036280">
    <property type="entry name" value="Multihaem_cyt_sf"/>
</dbReference>
<dbReference type="OrthoDB" id="9780421at2"/>
<keyword evidence="12" id="KW-0408">Iron</keyword>
<dbReference type="EC" id="1.7.2.2" evidence="3"/>
<dbReference type="NCBIfam" id="NF008339">
    <property type="entry name" value="PRK11125.1"/>
    <property type="match status" value="1"/>
</dbReference>
<dbReference type="RefSeq" id="WP_073613597.1">
    <property type="nucleotide sequence ID" value="NZ_FRFE01000010.1"/>
</dbReference>
<reference evidence="16 17" key="1">
    <citation type="submission" date="2016-12" db="EMBL/GenBank/DDBJ databases">
        <authorList>
            <person name="Song W.-J."/>
            <person name="Kurnit D.M."/>
        </authorList>
    </citation>
    <scope>NUCLEOTIDE SEQUENCE [LARGE SCALE GENOMIC DNA]</scope>
    <source>
        <strain evidence="16 17">DSM 18488</strain>
    </source>
</reference>
<accession>A0A1M7Y717</accession>
<dbReference type="GO" id="GO:0030288">
    <property type="term" value="C:outer membrane-bounded periplasmic space"/>
    <property type="evidence" value="ECO:0007669"/>
    <property type="project" value="TreeGrafter"/>
</dbReference>
<feature type="coiled-coil region" evidence="14">
    <location>
        <begin position="330"/>
        <end position="357"/>
    </location>
</feature>
<evidence type="ECO:0000256" key="2">
    <source>
        <dbReference type="ARBA" id="ARBA00009288"/>
    </source>
</evidence>
<dbReference type="PANTHER" id="PTHR30633">
    <property type="entry name" value="CYTOCHROME C-552 RESPIRATORY NITRITE REDUCTASE"/>
    <property type="match status" value="1"/>
</dbReference>
<dbReference type="GO" id="GO:0005509">
    <property type="term" value="F:calcium ion binding"/>
    <property type="evidence" value="ECO:0007669"/>
    <property type="project" value="InterPro"/>
</dbReference>
<dbReference type="GO" id="GO:0042128">
    <property type="term" value="P:nitrate assimilation"/>
    <property type="evidence" value="ECO:0007669"/>
    <property type="project" value="UniProtKB-UniPathway"/>
</dbReference>
<evidence type="ECO:0000256" key="3">
    <source>
        <dbReference type="ARBA" id="ARBA00011887"/>
    </source>
</evidence>
<keyword evidence="17" id="KW-1185">Reference proteome</keyword>
<dbReference type="AlphaFoldDB" id="A0A1M7Y717"/>
<sequence length="495" mass="54381">MRKTSVLLAGSLVAVGAVLAFSGPGIAEMAKGGVLEKGVEGRSDKWAEKYPNQYNSWKQTSENDSITDMIAKKPQLAILWAGYGFAKDYNAPRGHFYALQSNVNSLRTGAPVGPDTGPMPTACWTCKSPDVPRIMERDGELEYFTGKWAKYGNEIVNSIGCADCHSSQTGELQISRPYLTKGLEAIGVDTKKVDSEDMRTLACAQCHVEYYFKKTEWTDKDGNKKTAGVVTLPWDNGLSAEAMEKYYDDINFSDWTHGISKTPMLKAQHPGYEIYSTGIHAKSGVSCADCHMPSKKEGDETFSDHHIASPLATDDIVCVGCHDQDAEVIKAVVEEKLERKEQLMEIAMDNLAKAHLEAGKAWEVGATEDEMKDILTDIRHAQWKWDYSIASHGSFFHAPEETLRLLAVANETAQQARLKLIPVLAKHGAAGFAAPDFSTKEKAQALAGVNLAKLVAEKEQFKATLAKEWEKQAIEKGVLSPDTRKGMSDNSSYSK</sequence>
<evidence type="ECO:0000256" key="6">
    <source>
        <dbReference type="ARBA" id="ARBA00022723"/>
    </source>
</evidence>
<dbReference type="GO" id="GO:0042279">
    <property type="term" value="F:nitrite reductase (cytochrome, ammonia-forming) activity"/>
    <property type="evidence" value="ECO:0007669"/>
    <property type="project" value="UniProtKB-EC"/>
</dbReference>
<keyword evidence="10" id="KW-0249">Electron transport</keyword>
<proteinExistence type="inferred from homology"/>
<evidence type="ECO:0000256" key="14">
    <source>
        <dbReference type="SAM" id="Coils"/>
    </source>
</evidence>
<evidence type="ECO:0000256" key="4">
    <source>
        <dbReference type="ARBA" id="ARBA00022448"/>
    </source>
</evidence>
<dbReference type="UniPathway" id="UPA00653"/>
<protein>
    <recommendedName>
        <fullName evidence="3">nitrite reductase (cytochrome; ammonia-forming)</fullName>
        <ecNumber evidence="3">1.7.2.2</ecNumber>
    </recommendedName>
</protein>
<evidence type="ECO:0000256" key="11">
    <source>
        <dbReference type="ARBA" id="ARBA00023002"/>
    </source>
</evidence>
<dbReference type="InterPro" id="IPR017570">
    <property type="entry name" value="Cyt_c_NO2Rdtase_formate-dep"/>
</dbReference>
<comment type="similarity">
    <text evidence="2">Belongs to the cytochrome c-552 family.</text>
</comment>
<dbReference type="Proteomes" id="UP000184603">
    <property type="component" value="Unassembled WGS sequence"/>
</dbReference>
<keyword evidence="9" id="KW-0106">Calcium</keyword>
<keyword evidence="8" id="KW-0574">Periplasm</keyword>
<feature type="chain" id="PRO_5039953729" description="nitrite reductase (cytochrome; ammonia-forming)" evidence="15">
    <location>
        <begin position="21"/>
        <end position="495"/>
    </location>
</feature>
<evidence type="ECO:0000313" key="17">
    <source>
        <dbReference type="Proteomes" id="UP000184603"/>
    </source>
</evidence>
<evidence type="ECO:0000256" key="1">
    <source>
        <dbReference type="ARBA" id="ARBA00004196"/>
    </source>
</evidence>
<dbReference type="GO" id="GO:0020037">
    <property type="term" value="F:heme binding"/>
    <property type="evidence" value="ECO:0007669"/>
    <property type="project" value="InterPro"/>
</dbReference>
<keyword evidence="11" id="KW-0560">Oxidoreductase</keyword>
<organism evidence="16 17">
    <name type="scientific">Desulfopila aestuarii DSM 18488</name>
    <dbReference type="NCBI Taxonomy" id="1121416"/>
    <lineage>
        <taxon>Bacteria</taxon>
        <taxon>Pseudomonadati</taxon>
        <taxon>Thermodesulfobacteriota</taxon>
        <taxon>Desulfobulbia</taxon>
        <taxon>Desulfobulbales</taxon>
        <taxon>Desulfocapsaceae</taxon>
        <taxon>Desulfopila</taxon>
    </lineage>
</organism>
<keyword evidence="4" id="KW-0813">Transport</keyword>
<keyword evidence="5" id="KW-0349">Heme</keyword>
<comment type="catalytic activity">
    <reaction evidence="13">
        <text>6 Fe(III)-[cytochrome c] + NH4(+) + 2 H2O = 6 Fe(II)-[cytochrome c] + nitrite + 8 H(+)</text>
        <dbReference type="Rhea" id="RHEA:13089"/>
        <dbReference type="Rhea" id="RHEA-COMP:10350"/>
        <dbReference type="Rhea" id="RHEA-COMP:14399"/>
        <dbReference type="ChEBI" id="CHEBI:15377"/>
        <dbReference type="ChEBI" id="CHEBI:15378"/>
        <dbReference type="ChEBI" id="CHEBI:16301"/>
        <dbReference type="ChEBI" id="CHEBI:28938"/>
        <dbReference type="ChEBI" id="CHEBI:29033"/>
        <dbReference type="ChEBI" id="CHEBI:29034"/>
        <dbReference type="EC" id="1.7.2.2"/>
    </reaction>
</comment>
<evidence type="ECO:0000256" key="13">
    <source>
        <dbReference type="ARBA" id="ARBA00049131"/>
    </source>
</evidence>
<dbReference type="Gene3D" id="1.10.1130.10">
    <property type="entry name" value="Flavocytochrome C3, Chain A"/>
    <property type="match status" value="1"/>
</dbReference>
<dbReference type="PIRSF" id="PIRSF000243">
    <property type="entry name" value="Cyt_c552"/>
    <property type="match status" value="1"/>
</dbReference>
<evidence type="ECO:0000256" key="12">
    <source>
        <dbReference type="ARBA" id="ARBA00023004"/>
    </source>
</evidence>
<keyword evidence="7 15" id="KW-0732">Signal</keyword>
<dbReference type="SUPFAM" id="SSF48695">
    <property type="entry name" value="Multiheme cytochromes"/>
    <property type="match status" value="1"/>
</dbReference>
<keyword evidence="14" id="KW-0175">Coiled coil</keyword>
<feature type="signal peptide" evidence="15">
    <location>
        <begin position="1"/>
        <end position="20"/>
    </location>
</feature>
<evidence type="ECO:0000313" key="16">
    <source>
        <dbReference type="EMBL" id="SHO48433.1"/>
    </source>
</evidence>
<evidence type="ECO:0000256" key="15">
    <source>
        <dbReference type="SAM" id="SignalP"/>
    </source>
</evidence>
<keyword evidence="6" id="KW-0479">Metal-binding</keyword>
<dbReference type="EMBL" id="FRFE01000010">
    <property type="protein sequence ID" value="SHO48433.1"/>
    <property type="molecule type" value="Genomic_DNA"/>
</dbReference>
<dbReference type="Pfam" id="PF02335">
    <property type="entry name" value="Cytochrom_C552"/>
    <property type="match status" value="1"/>
</dbReference>
<dbReference type="STRING" id="1121416.SAMN02745220_02297"/>
<evidence type="ECO:0000256" key="10">
    <source>
        <dbReference type="ARBA" id="ARBA00022982"/>
    </source>
</evidence>
<dbReference type="GO" id="GO:0019645">
    <property type="term" value="P:anaerobic electron transport chain"/>
    <property type="evidence" value="ECO:0007669"/>
    <property type="project" value="TreeGrafter"/>
</dbReference>
<name>A0A1M7Y717_9BACT</name>